<evidence type="ECO:0000259" key="9">
    <source>
        <dbReference type="PROSITE" id="PS50109"/>
    </source>
</evidence>
<dbReference type="PROSITE" id="PS50112">
    <property type="entry name" value="PAS"/>
    <property type="match status" value="1"/>
</dbReference>
<evidence type="ECO:0000256" key="8">
    <source>
        <dbReference type="SAM" id="Coils"/>
    </source>
</evidence>
<feature type="domain" description="PAC" evidence="12">
    <location>
        <begin position="80"/>
        <end position="132"/>
    </location>
</feature>
<dbReference type="Pfam" id="PF00512">
    <property type="entry name" value="HisKA"/>
    <property type="match status" value="1"/>
</dbReference>
<dbReference type="GO" id="GO:0000155">
    <property type="term" value="F:phosphorelay sensor kinase activity"/>
    <property type="evidence" value="ECO:0007669"/>
    <property type="project" value="InterPro"/>
</dbReference>
<evidence type="ECO:0000313" key="14">
    <source>
        <dbReference type="Proteomes" id="UP000191240"/>
    </source>
</evidence>
<dbReference type="SMART" id="SM00388">
    <property type="entry name" value="HisKA"/>
    <property type="match status" value="1"/>
</dbReference>
<dbReference type="SUPFAM" id="SSF47384">
    <property type="entry name" value="Homodimeric domain of signal transducing histidine kinase"/>
    <property type="match status" value="1"/>
</dbReference>
<evidence type="ECO:0000259" key="11">
    <source>
        <dbReference type="PROSITE" id="PS50112"/>
    </source>
</evidence>
<dbReference type="Gene3D" id="3.40.50.2300">
    <property type="match status" value="1"/>
</dbReference>
<dbReference type="PROSITE" id="PS50109">
    <property type="entry name" value="HIS_KIN"/>
    <property type="match status" value="1"/>
</dbReference>
<dbReference type="SMART" id="SM00387">
    <property type="entry name" value="HATPase_c"/>
    <property type="match status" value="1"/>
</dbReference>
<dbReference type="Pfam" id="PF08447">
    <property type="entry name" value="PAS_3"/>
    <property type="match status" value="2"/>
</dbReference>
<dbReference type="InterPro" id="IPR011006">
    <property type="entry name" value="CheY-like_superfamily"/>
</dbReference>
<dbReference type="CDD" id="cd00082">
    <property type="entry name" value="HisKA"/>
    <property type="match status" value="1"/>
</dbReference>
<dbReference type="InterPro" id="IPR001789">
    <property type="entry name" value="Sig_transdc_resp-reg_receiver"/>
</dbReference>
<dbReference type="PRINTS" id="PR00344">
    <property type="entry name" value="BCTRLSENSOR"/>
</dbReference>
<accession>A0A1M6BZN0</accession>
<proteinExistence type="predicted"/>
<dbReference type="InterPro" id="IPR013655">
    <property type="entry name" value="PAS_fold_3"/>
</dbReference>
<feature type="domain" description="Histidine kinase" evidence="9">
    <location>
        <begin position="444"/>
        <end position="667"/>
    </location>
</feature>
<evidence type="ECO:0000256" key="6">
    <source>
        <dbReference type="ARBA" id="ARBA00023012"/>
    </source>
</evidence>
<dbReference type="OrthoDB" id="9805486at2"/>
<dbReference type="PROSITE" id="PS50110">
    <property type="entry name" value="RESPONSE_REGULATORY"/>
    <property type="match status" value="1"/>
</dbReference>
<evidence type="ECO:0000256" key="4">
    <source>
        <dbReference type="ARBA" id="ARBA00022679"/>
    </source>
</evidence>
<keyword evidence="6" id="KW-0902">Two-component regulatory system</keyword>
<dbReference type="InterPro" id="IPR035965">
    <property type="entry name" value="PAS-like_dom_sf"/>
</dbReference>
<dbReference type="EC" id="2.7.13.3" evidence="2"/>
<feature type="domain" description="PAS" evidence="11">
    <location>
        <begin position="31"/>
        <end position="76"/>
    </location>
</feature>
<protein>
    <recommendedName>
        <fullName evidence="2">histidine kinase</fullName>
        <ecNumber evidence="2">2.7.13.3</ecNumber>
    </recommendedName>
</protein>
<keyword evidence="4" id="KW-0808">Transferase</keyword>
<dbReference type="SMART" id="SM00448">
    <property type="entry name" value="REC"/>
    <property type="match status" value="1"/>
</dbReference>
<dbReference type="InterPro" id="IPR004358">
    <property type="entry name" value="Sig_transdc_His_kin-like_C"/>
</dbReference>
<dbReference type="InterPro" id="IPR036890">
    <property type="entry name" value="HATPase_C_sf"/>
</dbReference>
<evidence type="ECO:0000256" key="1">
    <source>
        <dbReference type="ARBA" id="ARBA00000085"/>
    </source>
</evidence>
<dbReference type="CDD" id="cd17546">
    <property type="entry name" value="REC_hyHK_CKI1_RcsC-like"/>
    <property type="match status" value="1"/>
</dbReference>
<feature type="coiled-coil region" evidence="8">
    <location>
        <begin position="403"/>
        <end position="439"/>
    </location>
</feature>
<dbReference type="InterPro" id="IPR036097">
    <property type="entry name" value="HisK_dim/P_sf"/>
</dbReference>
<dbReference type="InterPro" id="IPR001610">
    <property type="entry name" value="PAC"/>
</dbReference>
<name>A0A1M6BZN0_9FIRM</name>
<keyword evidence="5" id="KW-0418">Kinase</keyword>
<dbReference type="InterPro" id="IPR000700">
    <property type="entry name" value="PAS-assoc_C"/>
</dbReference>
<gene>
    <name evidence="13" type="ORF">SAMN02745671_00909</name>
</gene>
<dbReference type="Pfam" id="PF00072">
    <property type="entry name" value="Response_reg"/>
    <property type="match status" value="1"/>
</dbReference>
<dbReference type="EMBL" id="FQYW01000007">
    <property type="protein sequence ID" value="SHI53888.1"/>
    <property type="molecule type" value="Genomic_DNA"/>
</dbReference>
<feature type="domain" description="PAC" evidence="12">
    <location>
        <begin position="229"/>
        <end position="281"/>
    </location>
</feature>
<dbReference type="Gene3D" id="3.30.450.20">
    <property type="entry name" value="PAS domain"/>
    <property type="match status" value="3"/>
</dbReference>
<reference evidence="13 14" key="1">
    <citation type="submission" date="2016-11" db="EMBL/GenBank/DDBJ databases">
        <authorList>
            <person name="Jaros S."/>
            <person name="Januszkiewicz K."/>
            <person name="Wedrychowicz H."/>
        </authorList>
    </citation>
    <scope>NUCLEOTIDE SEQUENCE [LARGE SCALE GENOMIC DNA]</scope>
    <source>
        <strain evidence="13 14">DSM 3074</strain>
    </source>
</reference>
<organism evidence="13 14">
    <name type="scientific">Anaerovibrio lipolyticus DSM 3074</name>
    <dbReference type="NCBI Taxonomy" id="1120997"/>
    <lineage>
        <taxon>Bacteria</taxon>
        <taxon>Bacillati</taxon>
        <taxon>Bacillota</taxon>
        <taxon>Negativicutes</taxon>
        <taxon>Selenomonadales</taxon>
        <taxon>Selenomonadaceae</taxon>
        <taxon>Anaerovibrio</taxon>
    </lineage>
</organism>
<evidence type="ECO:0000259" key="12">
    <source>
        <dbReference type="PROSITE" id="PS50113"/>
    </source>
</evidence>
<evidence type="ECO:0000256" key="3">
    <source>
        <dbReference type="ARBA" id="ARBA00022553"/>
    </source>
</evidence>
<dbReference type="RefSeq" id="WP_080325506.1">
    <property type="nucleotide sequence ID" value="NZ_FQYW01000007.1"/>
</dbReference>
<dbReference type="PANTHER" id="PTHR43047:SF66">
    <property type="entry name" value="HISKA"/>
    <property type="match status" value="1"/>
</dbReference>
<dbReference type="Pfam" id="PF02518">
    <property type="entry name" value="HATPase_c"/>
    <property type="match status" value="1"/>
</dbReference>
<dbReference type="Proteomes" id="UP000191240">
    <property type="component" value="Unassembled WGS sequence"/>
</dbReference>
<keyword evidence="3 7" id="KW-0597">Phosphoprotein</keyword>
<dbReference type="Gene3D" id="3.30.565.10">
    <property type="entry name" value="Histidine kinase-like ATPase, C-terminal domain"/>
    <property type="match status" value="1"/>
</dbReference>
<sequence length="814" mass="93630">MKKDSGSIVKMRSGTWYGELDENARVEKATFSEELRQMLGYDQIDFPGTFDIMLEIVHPDDRQKMLDATGATIRGEVSSFDTEFRLKKQDGSYMSVNATGTVTKNDDGIPFIIHGTIFDISALVENRMAYEQAMHRLEASQKLENDLKQFGPVAAIYETARFRLEYDEQGRRVSVAWNDAYRELLGYDSDEEFPQTLQCFYNHIVAEDLENVGHAMDLLENGAHVDSTYDVEFRMYKKDRSIVWVRAAAKRIIGSDGKAMHSIGLLTDITAQKNLELQKTIYEVFSQEFLTVGIIDIFHNQIWLLRDNMINDTFIQSYEKGAHNYDDFLKEYVSKHVVEEDRDRVYRGSRVFHIVIELKKNDVYRIRYKFKKENGAVQYVQGTYLWLNKDGDKRKVICGFRDVTDLIRQEQEKQEVLRKAQEEAELARYEAEAANQAKTSFLFNMSHDIRTPMNAITGFRELLEREQEDPDKRQYYLDKMNDACKVLISIINNVLEMARIEKGVLKLDEILWNTDQFNDGLYSIIKPMMDKKNITFTQEIVVYHQYFFGDGDKLRDIFLNILSNSCKYTKPGGSVHMKLEELPHEKLGWAWYRTTISDTGIGMSEEFLPHIFDSFTRENNTTSNKIEGTGLGMSIVKRLTDFLGGKIEIKSKKGEGTTFIIDMPHRLGQKPDEGYSVSEHMEVDPAVFVGKRVLLAEDNEINAEIALEILSSAGMVVEHAKDGQECVAMLENQDGSYYDLILMDVQMPKMNGYEATRAIRVLADEKKAHIPIVAMTANAFEEDRKEAFKAGMDGHLSKPIDIRELMRGMAKVFR</sequence>
<evidence type="ECO:0000256" key="2">
    <source>
        <dbReference type="ARBA" id="ARBA00012438"/>
    </source>
</evidence>
<evidence type="ECO:0000256" key="7">
    <source>
        <dbReference type="PROSITE-ProRule" id="PRU00169"/>
    </source>
</evidence>
<comment type="catalytic activity">
    <reaction evidence="1">
        <text>ATP + protein L-histidine = ADP + protein N-phospho-L-histidine.</text>
        <dbReference type="EC" id="2.7.13.3"/>
    </reaction>
</comment>
<evidence type="ECO:0000259" key="10">
    <source>
        <dbReference type="PROSITE" id="PS50110"/>
    </source>
</evidence>
<evidence type="ECO:0000313" key="13">
    <source>
        <dbReference type="EMBL" id="SHI53888.1"/>
    </source>
</evidence>
<dbReference type="PROSITE" id="PS50113">
    <property type="entry name" value="PAC"/>
    <property type="match status" value="2"/>
</dbReference>
<dbReference type="InterPro" id="IPR003661">
    <property type="entry name" value="HisK_dim/P_dom"/>
</dbReference>
<dbReference type="GO" id="GO:0005886">
    <property type="term" value="C:plasma membrane"/>
    <property type="evidence" value="ECO:0007669"/>
    <property type="project" value="TreeGrafter"/>
</dbReference>
<dbReference type="SMART" id="SM00086">
    <property type="entry name" value="PAC"/>
    <property type="match status" value="3"/>
</dbReference>
<feature type="modified residue" description="4-aspartylphosphate" evidence="7">
    <location>
        <position position="744"/>
    </location>
</feature>
<keyword evidence="8" id="KW-0175">Coiled coil</keyword>
<dbReference type="CDD" id="cd00130">
    <property type="entry name" value="PAS"/>
    <property type="match status" value="2"/>
</dbReference>
<dbReference type="SUPFAM" id="SSF55874">
    <property type="entry name" value="ATPase domain of HSP90 chaperone/DNA topoisomerase II/histidine kinase"/>
    <property type="match status" value="1"/>
</dbReference>
<dbReference type="SUPFAM" id="SSF55785">
    <property type="entry name" value="PYP-like sensor domain (PAS domain)"/>
    <property type="match status" value="2"/>
</dbReference>
<dbReference type="NCBIfam" id="TIGR00229">
    <property type="entry name" value="sensory_box"/>
    <property type="match status" value="2"/>
</dbReference>
<feature type="domain" description="Response regulatory" evidence="10">
    <location>
        <begin position="692"/>
        <end position="813"/>
    </location>
</feature>
<dbReference type="InterPro" id="IPR003594">
    <property type="entry name" value="HATPase_dom"/>
</dbReference>
<dbReference type="AlphaFoldDB" id="A0A1M6BZN0"/>
<dbReference type="GO" id="GO:0009927">
    <property type="term" value="F:histidine phosphotransfer kinase activity"/>
    <property type="evidence" value="ECO:0007669"/>
    <property type="project" value="TreeGrafter"/>
</dbReference>
<dbReference type="InterPro" id="IPR000014">
    <property type="entry name" value="PAS"/>
</dbReference>
<dbReference type="InterPro" id="IPR005467">
    <property type="entry name" value="His_kinase_dom"/>
</dbReference>
<dbReference type="Gene3D" id="1.10.287.130">
    <property type="match status" value="1"/>
</dbReference>
<dbReference type="SUPFAM" id="SSF52172">
    <property type="entry name" value="CheY-like"/>
    <property type="match status" value="1"/>
</dbReference>
<evidence type="ECO:0000256" key="5">
    <source>
        <dbReference type="ARBA" id="ARBA00022777"/>
    </source>
</evidence>
<dbReference type="PANTHER" id="PTHR43047">
    <property type="entry name" value="TWO-COMPONENT HISTIDINE PROTEIN KINASE"/>
    <property type="match status" value="1"/>
</dbReference>